<gene>
    <name evidence="2" type="ORF">L2749_18535</name>
</gene>
<organism evidence="2 3">
    <name type="scientific">Shewanella algicola</name>
    <dbReference type="NCBI Taxonomy" id="640633"/>
    <lineage>
        <taxon>Bacteria</taxon>
        <taxon>Pseudomonadati</taxon>
        <taxon>Pseudomonadota</taxon>
        <taxon>Gammaproteobacteria</taxon>
        <taxon>Alteromonadales</taxon>
        <taxon>Shewanellaceae</taxon>
        <taxon>Shewanella</taxon>
    </lineage>
</organism>
<feature type="non-terminal residue" evidence="2">
    <location>
        <position position="178"/>
    </location>
</feature>
<reference evidence="2" key="1">
    <citation type="submission" date="2022-01" db="EMBL/GenBank/DDBJ databases">
        <title>Whole genome-based taxonomy of the Shewanellaceae.</title>
        <authorList>
            <person name="Martin-Rodriguez A.J."/>
        </authorList>
    </citation>
    <scope>NUCLEOTIDE SEQUENCE</scope>
    <source>
        <strain evidence="2">DSM 23803</strain>
    </source>
</reference>
<evidence type="ECO:0000259" key="1">
    <source>
        <dbReference type="Pfam" id="PF05598"/>
    </source>
</evidence>
<dbReference type="Pfam" id="PF05598">
    <property type="entry name" value="DUF772"/>
    <property type="match status" value="1"/>
</dbReference>
<accession>A0A9X1Z7K3</accession>
<proteinExistence type="predicted"/>
<dbReference type="InterPro" id="IPR008490">
    <property type="entry name" value="Transposase_InsH_N"/>
</dbReference>
<dbReference type="AlphaFoldDB" id="A0A9X1Z7K3"/>
<dbReference type="PANTHER" id="PTHR35604">
    <property type="entry name" value="TRANSPOSASE INSH FOR INSERTION SEQUENCE ELEMENT IS5A-RELATED"/>
    <property type="match status" value="1"/>
</dbReference>
<dbReference type="Proteomes" id="UP001139408">
    <property type="component" value="Unassembled WGS sequence"/>
</dbReference>
<dbReference type="EMBL" id="JAKILJ010000053">
    <property type="protein sequence ID" value="MCL1107220.1"/>
    <property type="molecule type" value="Genomic_DNA"/>
</dbReference>
<dbReference type="RefSeq" id="WP_248972659.1">
    <property type="nucleotide sequence ID" value="NZ_JAKILJ010000053.1"/>
</dbReference>
<keyword evidence="3" id="KW-1185">Reference proteome</keyword>
<comment type="caution">
    <text evidence="2">The sequence shown here is derived from an EMBL/GenBank/DDBJ whole genome shotgun (WGS) entry which is preliminary data.</text>
</comment>
<name>A0A9X1Z7K3_9GAMM</name>
<evidence type="ECO:0000313" key="2">
    <source>
        <dbReference type="EMBL" id="MCL1107220.1"/>
    </source>
</evidence>
<sequence>MLREPSPQQYELEMVTLEELVPQNHLVRLIDKSVDFEFIRDEVAHLYCPNNGRPPVDPVRLFKIMLLGYLFGIPSERKLIKEIEVNVAYRWFLRMGLTEKVIDASTLSQNRIRRFNGTDVFERIFNRIVMQAMDKGYVSGYTLYTDSTHLKANANKRKSRNEEVAVSTGAYVNELNEA</sequence>
<dbReference type="PANTHER" id="PTHR35604:SF2">
    <property type="entry name" value="TRANSPOSASE INSH FOR INSERTION SEQUENCE ELEMENT IS5A-RELATED"/>
    <property type="match status" value="1"/>
</dbReference>
<protein>
    <submittedName>
        <fullName evidence="2">Transposase</fullName>
    </submittedName>
</protein>
<evidence type="ECO:0000313" key="3">
    <source>
        <dbReference type="Proteomes" id="UP001139408"/>
    </source>
</evidence>
<feature type="domain" description="Transposase InsH N-terminal" evidence="1">
    <location>
        <begin position="16"/>
        <end position="112"/>
    </location>
</feature>